<reference evidence="3" key="1">
    <citation type="submission" date="2019-03" db="EMBL/GenBank/DDBJ databases">
        <authorList>
            <person name="Hao L."/>
        </authorList>
    </citation>
    <scope>NUCLEOTIDE SEQUENCE</scope>
</reference>
<protein>
    <submittedName>
        <fullName evidence="3">Putative CRISPR-associated RAMP protein</fullName>
    </submittedName>
</protein>
<dbReference type="EMBL" id="CAADRN010000337">
    <property type="protein sequence ID" value="VFU18278.1"/>
    <property type="molecule type" value="Genomic_DNA"/>
</dbReference>
<sequence length="282" mass="30926">MEKWRSSYVITGQLVFDTAFHLGGGLLNSVNTDAPVVRTPAGQPYIPGSSFKGTFRSAVEKIAGNISGIKVCFLADDTICLSPQGESQKIFNQQRSSENWDDQHLVEELAEQLCDICQLFGSPYQAGKILFSDLYLSANTLALSQIRDGVAIDRDSERAVPSLKYDYEVVVAGSVFDLRINLENPSERQLGLVSLGLSELLAGEFWLGGKKSAGLGRCHLDNLQIFVLDLSNPNKALNNLQRYLLGRSLSEKMELIKEPGQFIAEKIKNLLGVVRDAQASGQ</sequence>
<dbReference type="PANTHER" id="PTHR35579:SF3">
    <property type="entry name" value="CRISPR SYSTEM CMS ENDORIBONUCLEASE CSM3"/>
    <property type="match status" value="1"/>
</dbReference>
<feature type="domain" description="CRISPR type III-associated protein" evidence="2">
    <location>
        <begin position="16"/>
        <end position="218"/>
    </location>
</feature>
<dbReference type="InterPro" id="IPR005537">
    <property type="entry name" value="RAMP_III_fam"/>
</dbReference>
<dbReference type="AlphaFoldDB" id="A0A485M661"/>
<dbReference type="InterPro" id="IPR052216">
    <property type="entry name" value="CRISPR_Csm3_endoribonuclease"/>
</dbReference>
<gene>
    <name evidence="3" type="ORF">SCFA_4010002</name>
</gene>
<name>A0A485M661_9ZZZZ</name>
<organism evidence="3">
    <name type="scientific">anaerobic digester metagenome</name>
    <dbReference type="NCBI Taxonomy" id="1263854"/>
    <lineage>
        <taxon>unclassified sequences</taxon>
        <taxon>metagenomes</taxon>
        <taxon>ecological metagenomes</taxon>
    </lineage>
</organism>
<evidence type="ECO:0000313" key="3">
    <source>
        <dbReference type="EMBL" id="VFU18278.1"/>
    </source>
</evidence>
<accession>A0A485M661</accession>
<dbReference type="GO" id="GO:0051607">
    <property type="term" value="P:defense response to virus"/>
    <property type="evidence" value="ECO:0007669"/>
    <property type="project" value="UniProtKB-KW"/>
</dbReference>
<evidence type="ECO:0000256" key="1">
    <source>
        <dbReference type="ARBA" id="ARBA00023118"/>
    </source>
</evidence>
<evidence type="ECO:0000259" key="2">
    <source>
        <dbReference type="Pfam" id="PF03787"/>
    </source>
</evidence>
<proteinExistence type="predicted"/>
<dbReference type="Pfam" id="PF03787">
    <property type="entry name" value="RAMPs"/>
    <property type="match status" value="1"/>
</dbReference>
<dbReference type="InterPro" id="IPR013411">
    <property type="entry name" value="CRISPR-assoc_RAMP_Csx7"/>
</dbReference>
<dbReference type="NCBIfam" id="TIGR02581">
    <property type="entry name" value="cas_cyan_RAMP"/>
    <property type="match status" value="1"/>
</dbReference>
<dbReference type="PANTHER" id="PTHR35579">
    <property type="entry name" value="CRISPR SYSTEM CMS ENDORIBONUCLEASE CSM3"/>
    <property type="match status" value="1"/>
</dbReference>
<keyword evidence="1" id="KW-0051">Antiviral defense</keyword>